<reference evidence="1 2" key="1">
    <citation type="journal article" date="2018" name="Front. Plant Sci.">
        <title>Red Clover (Trifolium pratense) and Zigzag Clover (T. medium) - A Picture of Genomic Similarities and Differences.</title>
        <authorList>
            <person name="Dluhosova J."/>
            <person name="Istvanek J."/>
            <person name="Nedelnik J."/>
            <person name="Repkova J."/>
        </authorList>
    </citation>
    <scope>NUCLEOTIDE SEQUENCE [LARGE SCALE GENOMIC DNA]</scope>
    <source>
        <strain evidence="2">cv. 10/8</strain>
        <tissue evidence="1">Leaf</tissue>
    </source>
</reference>
<comment type="caution">
    <text evidence="1">The sequence shown here is derived from an EMBL/GenBank/DDBJ whole genome shotgun (WGS) entry which is preliminary data.</text>
</comment>
<dbReference type="AlphaFoldDB" id="A0A392SNH3"/>
<keyword evidence="2" id="KW-1185">Reference proteome</keyword>
<organism evidence="1 2">
    <name type="scientific">Trifolium medium</name>
    <dbReference type="NCBI Taxonomy" id="97028"/>
    <lineage>
        <taxon>Eukaryota</taxon>
        <taxon>Viridiplantae</taxon>
        <taxon>Streptophyta</taxon>
        <taxon>Embryophyta</taxon>
        <taxon>Tracheophyta</taxon>
        <taxon>Spermatophyta</taxon>
        <taxon>Magnoliopsida</taxon>
        <taxon>eudicotyledons</taxon>
        <taxon>Gunneridae</taxon>
        <taxon>Pentapetalae</taxon>
        <taxon>rosids</taxon>
        <taxon>fabids</taxon>
        <taxon>Fabales</taxon>
        <taxon>Fabaceae</taxon>
        <taxon>Papilionoideae</taxon>
        <taxon>50 kb inversion clade</taxon>
        <taxon>NPAAA clade</taxon>
        <taxon>Hologalegina</taxon>
        <taxon>IRL clade</taxon>
        <taxon>Trifolieae</taxon>
        <taxon>Trifolium</taxon>
    </lineage>
</organism>
<dbReference type="EMBL" id="LXQA010409289">
    <property type="protein sequence ID" value="MCI49957.1"/>
    <property type="molecule type" value="Genomic_DNA"/>
</dbReference>
<dbReference type="Proteomes" id="UP000265520">
    <property type="component" value="Unassembled WGS sequence"/>
</dbReference>
<name>A0A392SNH3_9FABA</name>
<proteinExistence type="predicted"/>
<accession>A0A392SNH3</accession>
<sequence length="38" mass="4085">HVPVKEDDDIAAPPEPLGRVCFRRAVRDLQEAEAAAAA</sequence>
<protein>
    <submittedName>
        <fullName evidence="1">Uncharacterized protein</fullName>
    </submittedName>
</protein>
<evidence type="ECO:0000313" key="1">
    <source>
        <dbReference type="EMBL" id="MCI49957.1"/>
    </source>
</evidence>
<evidence type="ECO:0000313" key="2">
    <source>
        <dbReference type="Proteomes" id="UP000265520"/>
    </source>
</evidence>
<feature type="non-terminal residue" evidence="1">
    <location>
        <position position="1"/>
    </location>
</feature>